<gene>
    <name evidence="5" type="ORF">ACO22_01861</name>
</gene>
<evidence type="ECO:0000256" key="4">
    <source>
        <dbReference type="SAM" id="MobiDB-lite"/>
    </source>
</evidence>
<dbReference type="InterPro" id="IPR000266">
    <property type="entry name" value="Ribosomal_uS17"/>
</dbReference>
<dbReference type="SUPFAM" id="SSF50249">
    <property type="entry name" value="Nucleic acid-binding proteins"/>
    <property type="match status" value="1"/>
</dbReference>
<dbReference type="InterPro" id="IPR012340">
    <property type="entry name" value="NA-bd_OB-fold"/>
</dbReference>
<sequence>MVNAKTGWQQQYFLVAGGMTDSDQEGIPQEKNKYPLPIAKRERIATMTPRTTLLRCSTRPSIFLQSRNAATLVTPVSSILSAMQLQPHSPQTTRRSLTTTTTQPPQLTTQSSSSSPPPPPPPSSSLSSSLTEPKHVRIRPPHSVKLGTVVAAGRMDKTVRVLHKHSTYHKKLHKNFPDRTIYLVHDPCNSLREGDVIEFSSGWRTSKNVRHVVERIVAPFAIPVDQRPRVLSYEEREMMKAEKKRKQGKERRVGRIKRLVEMRLEIERKRAEKGAAE</sequence>
<comment type="similarity">
    <text evidence="1">Belongs to the universal ribosomal protein uS17 family.</text>
</comment>
<evidence type="ECO:0000256" key="2">
    <source>
        <dbReference type="ARBA" id="ARBA00022980"/>
    </source>
</evidence>
<dbReference type="VEuPathDB" id="FungiDB:PABG_04507"/>
<dbReference type="Pfam" id="PF00366">
    <property type="entry name" value="Ribosomal_S17"/>
    <property type="match status" value="1"/>
</dbReference>
<dbReference type="EMBL" id="LZYO01000051">
    <property type="protein sequence ID" value="ODH39524.1"/>
    <property type="molecule type" value="Genomic_DNA"/>
</dbReference>
<dbReference type="AlphaFoldDB" id="A0A1D2JKD0"/>
<evidence type="ECO:0008006" key="7">
    <source>
        <dbReference type="Google" id="ProtNLM"/>
    </source>
</evidence>
<evidence type="ECO:0000313" key="5">
    <source>
        <dbReference type="EMBL" id="ODH39524.1"/>
    </source>
</evidence>
<dbReference type="GO" id="GO:1990904">
    <property type="term" value="C:ribonucleoprotein complex"/>
    <property type="evidence" value="ECO:0007669"/>
    <property type="project" value="UniProtKB-KW"/>
</dbReference>
<feature type="compositionally biased region" description="Low complexity" evidence="4">
    <location>
        <begin position="89"/>
        <end position="114"/>
    </location>
</feature>
<dbReference type="GO" id="GO:0006412">
    <property type="term" value="P:translation"/>
    <property type="evidence" value="ECO:0007669"/>
    <property type="project" value="InterPro"/>
</dbReference>
<reference evidence="5 6" key="1">
    <citation type="submission" date="2016-06" db="EMBL/GenBank/DDBJ databases">
        <authorList>
            <person name="Kjaerup R.B."/>
            <person name="Dalgaard T.S."/>
            <person name="Juul-Madsen H.R."/>
        </authorList>
    </citation>
    <scope>NUCLEOTIDE SEQUENCE [LARGE SCALE GENOMIC DNA]</scope>
    <source>
        <strain evidence="5 6">Pb300</strain>
    </source>
</reference>
<name>A0A1D2JKD0_PARBR</name>
<proteinExistence type="inferred from homology"/>
<evidence type="ECO:0000256" key="3">
    <source>
        <dbReference type="ARBA" id="ARBA00023274"/>
    </source>
</evidence>
<dbReference type="VEuPathDB" id="FungiDB:PADG_04901"/>
<evidence type="ECO:0000313" key="6">
    <source>
        <dbReference type="Proteomes" id="UP000242814"/>
    </source>
</evidence>
<keyword evidence="2" id="KW-0689">Ribosomal protein</keyword>
<comment type="caution">
    <text evidence="5">The sequence shown here is derived from an EMBL/GenBank/DDBJ whole genome shotgun (WGS) entry which is preliminary data.</text>
</comment>
<dbReference type="GO" id="GO:0005840">
    <property type="term" value="C:ribosome"/>
    <property type="evidence" value="ECO:0007669"/>
    <property type="project" value="UniProtKB-KW"/>
</dbReference>
<accession>A0A1D2JKD0</accession>
<dbReference type="Gene3D" id="2.40.50.140">
    <property type="entry name" value="Nucleic acid-binding proteins"/>
    <property type="match status" value="1"/>
</dbReference>
<dbReference type="Proteomes" id="UP000242814">
    <property type="component" value="Unassembled WGS sequence"/>
</dbReference>
<evidence type="ECO:0000256" key="1">
    <source>
        <dbReference type="ARBA" id="ARBA00010254"/>
    </source>
</evidence>
<protein>
    <recommendedName>
        <fullName evidence="7">Ribosomal protein S17</fullName>
    </recommendedName>
</protein>
<dbReference type="GO" id="GO:0003735">
    <property type="term" value="F:structural constituent of ribosome"/>
    <property type="evidence" value="ECO:0007669"/>
    <property type="project" value="InterPro"/>
</dbReference>
<feature type="region of interest" description="Disordered" evidence="4">
    <location>
        <begin position="84"/>
        <end position="141"/>
    </location>
</feature>
<keyword evidence="3" id="KW-0687">Ribonucleoprotein</keyword>
<organism evidence="5 6">
    <name type="scientific">Paracoccidioides brasiliensis</name>
    <dbReference type="NCBI Taxonomy" id="121759"/>
    <lineage>
        <taxon>Eukaryota</taxon>
        <taxon>Fungi</taxon>
        <taxon>Dikarya</taxon>
        <taxon>Ascomycota</taxon>
        <taxon>Pezizomycotina</taxon>
        <taxon>Eurotiomycetes</taxon>
        <taxon>Eurotiomycetidae</taxon>
        <taxon>Onygenales</taxon>
        <taxon>Ajellomycetaceae</taxon>
        <taxon>Paracoccidioides</taxon>
    </lineage>
</organism>